<dbReference type="AlphaFoldDB" id="A0A3B0RXY7"/>
<evidence type="ECO:0000259" key="5">
    <source>
        <dbReference type="SMART" id="SM00849"/>
    </source>
</evidence>
<keyword evidence="4" id="KW-0862">Zinc</keyword>
<proteinExistence type="inferred from homology"/>
<dbReference type="PANTHER" id="PTHR42978">
    <property type="entry name" value="QUORUM-QUENCHING LACTONASE YTNP-RELATED-RELATED"/>
    <property type="match status" value="1"/>
</dbReference>
<dbReference type="EMBL" id="UOEC01000141">
    <property type="protein sequence ID" value="VAV97237.1"/>
    <property type="molecule type" value="Genomic_DNA"/>
</dbReference>
<dbReference type="GO" id="GO:0046872">
    <property type="term" value="F:metal ion binding"/>
    <property type="evidence" value="ECO:0007669"/>
    <property type="project" value="UniProtKB-KW"/>
</dbReference>
<dbReference type="CDD" id="cd07720">
    <property type="entry name" value="OPHC2-like_MBL-fold"/>
    <property type="match status" value="1"/>
</dbReference>
<protein>
    <submittedName>
        <fullName evidence="6">MBL-fold metallo-hydrolase superfamily</fullName>
    </submittedName>
</protein>
<evidence type="ECO:0000256" key="4">
    <source>
        <dbReference type="ARBA" id="ARBA00022833"/>
    </source>
</evidence>
<dbReference type="InterPro" id="IPR006311">
    <property type="entry name" value="TAT_signal"/>
</dbReference>
<name>A0A3B0RXY7_9ZZZZ</name>
<dbReference type="InterPro" id="IPR001279">
    <property type="entry name" value="Metallo-B-lactamas"/>
</dbReference>
<dbReference type="SUPFAM" id="SSF56281">
    <property type="entry name" value="Metallo-hydrolase/oxidoreductase"/>
    <property type="match status" value="1"/>
</dbReference>
<evidence type="ECO:0000313" key="6">
    <source>
        <dbReference type="EMBL" id="VAV97237.1"/>
    </source>
</evidence>
<gene>
    <name evidence="6" type="ORF">MNBD_ALPHA08-2321</name>
</gene>
<dbReference type="PANTHER" id="PTHR42978:SF6">
    <property type="entry name" value="QUORUM-QUENCHING LACTONASE YTNP-RELATED"/>
    <property type="match status" value="1"/>
</dbReference>
<evidence type="ECO:0000256" key="2">
    <source>
        <dbReference type="ARBA" id="ARBA00022723"/>
    </source>
</evidence>
<evidence type="ECO:0000256" key="1">
    <source>
        <dbReference type="ARBA" id="ARBA00007749"/>
    </source>
</evidence>
<evidence type="ECO:0000256" key="3">
    <source>
        <dbReference type="ARBA" id="ARBA00022801"/>
    </source>
</evidence>
<feature type="domain" description="Metallo-beta-lactamase" evidence="5">
    <location>
        <begin position="93"/>
        <end position="298"/>
    </location>
</feature>
<dbReference type="PROSITE" id="PS51318">
    <property type="entry name" value="TAT"/>
    <property type="match status" value="1"/>
</dbReference>
<dbReference type="InterPro" id="IPR036866">
    <property type="entry name" value="RibonucZ/Hydroxyglut_hydro"/>
</dbReference>
<accession>A0A3B0RXY7</accession>
<comment type="similarity">
    <text evidence="1">Belongs to the metallo-beta-lactamase superfamily.</text>
</comment>
<dbReference type="SMART" id="SM00849">
    <property type="entry name" value="Lactamase_B"/>
    <property type="match status" value="1"/>
</dbReference>
<dbReference type="InterPro" id="IPR051013">
    <property type="entry name" value="MBL_superfamily_lactonases"/>
</dbReference>
<sequence length="325" mass="34964">MEFSRRNMLALGAAATGAAVVETISTTPLLAQTTNTGTAITGMHNINIGDLKVTALLDGFVDIDAAAYPQGDKAEQQRLLKKAFSSTEKVRLTISCFAVRTSDKLILIDTGVRDAFGPSAGQMMGNLKAAGIAPETVDIILLTHMHLDHIGGLLTKDGKAVFANAHIYVAEADYKFWTSQELMAKATNPIIKSSFAASQTIAKVYGDRLTQISRDTEIVSGISSVAIPGHTPGHTAYMISQGKDQLLMWGDIVHGSVFQFAHPDWAIAFDVDQQQAIATRKKIFDMVATDRLLVAGSHLPFPGFGYLATAGNAYDYIPADWQFSL</sequence>
<keyword evidence="3 6" id="KW-0378">Hydrolase</keyword>
<reference evidence="6" key="1">
    <citation type="submission" date="2018-06" db="EMBL/GenBank/DDBJ databases">
        <authorList>
            <person name="Zhirakovskaya E."/>
        </authorList>
    </citation>
    <scope>NUCLEOTIDE SEQUENCE</scope>
</reference>
<dbReference type="Pfam" id="PF00753">
    <property type="entry name" value="Lactamase_B"/>
    <property type="match status" value="1"/>
</dbReference>
<dbReference type="GO" id="GO:0016787">
    <property type="term" value="F:hydrolase activity"/>
    <property type="evidence" value="ECO:0007669"/>
    <property type="project" value="UniProtKB-KW"/>
</dbReference>
<dbReference type="Gene3D" id="3.60.15.10">
    <property type="entry name" value="Ribonuclease Z/Hydroxyacylglutathione hydrolase-like"/>
    <property type="match status" value="1"/>
</dbReference>
<organism evidence="6">
    <name type="scientific">hydrothermal vent metagenome</name>
    <dbReference type="NCBI Taxonomy" id="652676"/>
    <lineage>
        <taxon>unclassified sequences</taxon>
        <taxon>metagenomes</taxon>
        <taxon>ecological metagenomes</taxon>
    </lineage>
</organism>
<keyword evidence="2" id="KW-0479">Metal-binding</keyword>